<keyword evidence="3" id="KW-1185">Reference proteome</keyword>
<accession>A0ABV1RCL7</accession>
<reference evidence="2 3" key="1">
    <citation type="submission" date="2024-06" db="EMBL/GenBank/DDBJ databases">
        <authorList>
            <person name="Chen R.Y."/>
        </authorList>
    </citation>
    <scope>NUCLEOTIDE SEQUENCE [LARGE SCALE GENOMIC DNA]</scope>
    <source>
        <strain evidence="2 3">D2</strain>
    </source>
</reference>
<protein>
    <recommendedName>
        <fullName evidence="4">DUF3102 domain-containing protein</fullName>
    </recommendedName>
</protein>
<name>A0ABV1RCL7_9ALTE</name>
<evidence type="ECO:0000313" key="2">
    <source>
        <dbReference type="EMBL" id="MER2490669.1"/>
    </source>
</evidence>
<evidence type="ECO:0008006" key="4">
    <source>
        <dbReference type="Google" id="ProtNLM"/>
    </source>
</evidence>
<gene>
    <name evidence="2" type="ORF">ABS311_02060</name>
</gene>
<dbReference type="Proteomes" id="UP001467690">
    <property type="component" value="Unassembled WGS sequence"/>
</dbReference>
<sequence length="330" mass="37062">MTTDNKDVMDMSTAEEAALYQKLNDGYGDARDELNQLIGAHKAADAIKKIADVISLGSLDAIKKDKKYRTLKGQTTLIDGKTTDISTWEGFCAALGLSHKTVDERLLNVKRFGIEATESMERLGVTTKTLRLARKLPEDEQAIVAEYTSKPEVTKEDVQQLINDLDEKHQKELDDKESELANKTKEIDSLKANLNANRDLYSKAQEESESLRIKLEEKRLKPNDYSELTKDIEEISKKASLRMVEAAMQMSDLALQLNTKLMECNNPVQETALERALEIAIPQAHTAFFEALQRAAALFDEFDHSMGNFANQPKANWELIKQLATPVNAE</sequence>
<evidence type="ECO:0000313" key="3">
    <source>
        <dbReference type="Proteomes" id="UP001467690"/>
    </source>
</evidence>
<dbReference type="RefSeq" id="WP_350400412.1">
    <property type="nucleotide sequence ID" value="NZ_JBELOE010000064.1"/>
</dbReference>
<dbReference type="EMBL" id="JBELOE010000064">
    <property type="protein sequence ID" value="MER2490669.1"/>
    <property type="molecule type" value="Genomic_DNA"/>
</dbReference>
<proteinExistence type="predicted"/>
<keyword evidence="1" id="KW-0175">Coiled coil</keyword>
<comment type="caution">
    <text evidence="2">The sequence shown here is derived from an EMBL/GenBank/DDBJ whole genome shotgun (WGS) entry which is preliminary data.</text>
</comment>
<organism evidence="2 3">
    <name type="scientific">Catenovulum sediminis</name>
    <dbReference type="NCBI Taxonomy" id="1740262"/>
    <lineage>
        <taxon>Bacteria</taxon>
        <taxon>Pseudomonadati</taxon>
        <taxon>Pseudomonadota</taxon>
        <taxon>Gammaproteobacteria</taxon>
        <taxon>Alteromonadales</taxon>
        <taxon>Alteromonadaceae</taxon>
        <taxon>Catenovulum</taxon>
    </lineage>
</organism>
<feature type="coiled-coil region" evidence="1">
    <location>
        <begin position="155"/>
        <end position="221"/>
    </location>
</feature>
<evidence type="ECO:0000256" key="1">
    <source>
        <dbReference type="SAM" id="Coils"/>
    </source>
</evidence>